<name>A0ACB9FIF8_ARCLA</name>
<evidence type="ECO:0000313" key="1">
    <source>
        <dbReference type="EMBL" id="KAI3770645.1"/>
    </source>
</evidence>
<reference evidence="1 2" key="2">
    <citation type="journal article" date="2022" name="Mol. Ecol. Resour.">
        <title>The genomes of chicory, endive, great burdock and yacon provide insights into Asteraceae paleo-polyploidization history and plant inulin production.</title>
        <authorList>
            <person name="Fan W."/>
            <person name="Wang S."/>
            <person name="Wang H."/>
            <person name="Wang A."/>
            <person name="Jiang F."/>
            <person name="Liu H."/>
            <person name="Zhao H."/>
            <person name="Xu D."/>
            <person name="Zhang Y."/>
        </authorList>
    </citation>
    <scope>NUCLEOTIDE SEQUENCE [LARGE SCALE GENOMIC DNA]</scope>
    <source>
        <strain evidence="2">cv. Niubang</strain>
    </source>
</reference>
<dbReference type="EMBL" id="CM042047">
    <property type="protein sequence ID" value="KAI3770645.1"/>
    <property type="molecule type" value="Genomic_DNA"/>
</dbReference>
<organism evidence="1 2">
    <name type="scientific">Arctium lappa</name>
    <name type="common">Greater burdock</name>
    <name type="synonym">Lappa major</name>
    <dbReference type="NCBI Taxonomy" id="4217"/>
    <lineage>
        <taxon>Eukaryota</taxon>
        <taxon>Viridiplantae</taxon>
        <taxon>Streptophyta</taxon>
        <taxon>Embryophyta</taxon>
        <taxon>Tracheophyta</taxon>
        <taxon>Spermatophyta</taxon>
        <taxon>Magnoliopsida</taxon>
        <taxon>eudicotyledons</taxon>
        <taxon>Gunneridae</taxon>
        <taxon>Pentapetalae</taxon>
        <taxon>asterids</taxon>
        <taxon>campanulids</taxon>
        <taxon>Asterales</taxon>
        <taxon>Asteraceae</taxon>
        <taxon>Carduoideae</taxon>
        <taxon>Cardueae</taxon>
        <taxon>Arctiinae</taxon>
        <taxon>Arctium</taxon>
    </lineage>
</organism>
<keyword evidence="2" id="KW-1185">Reference proteome</keyword>
<accession>A0ACB9FIF8</accession>
<protein>
    <submittedName>
        <fullName evidence="1">Uncharacterized protein</fullName>
    </submittedName>
</protein>
<proteinExistence type="predicted"/>
<sequence>MGMVAMGMVTERKGRDEGEPTGRLLPEFILSPPHPPLLSPRFSDDFCSFISNHGVGTKIHTLLEIFFHRRMFD</sequence>
<gene>
    <name evidence="1" type="ORF">L6452_01786</name>
</gene>
<evidence type="ECO:0000313" key="2">
    <source>
        <dbReference type="Proteomes" id="UP001055879"/>
    </source>
</evidence>
<comment type="caution">
    <text evidence="1">The sequence shown here is derived from an EMBL/GenBank/DDBJ whole genome shotgun (WGS) entry which is preliminary data.</text>
</comment>
<reference evidence="2" key="1">
    <citation type="journal article" date="2022" name="Mol. Ecol. Resour.">
        <title>The genomes of chicory, endive, great burdock and yacon provide insights into Asteraceae palaeo-polyploidization history and plant inulin production.</title>
        <authorList>
            <person name="Fan W."/>
            <person name="Wang S."/>
            <person name="Wang H."/>
            <person name="Wang A."/>
            <person name="Jiang F."/>
            <person name="Liu H."/>
            <person name="Zhao H."/>
            <person name="Xu D."/>
            <person name="Zhang Y."/>
        </authorList>
    </citation>
    <scope>NUCLEOTIDE SEQUENCE [LARGE SCALE GENOMIC DNA]</scope>
    <source>
        <strain evidence="2">cv. Niubang</strain>
    </source>
</reference>
<dbReference type="Proteomes" id="UP001055879">
    <property type="component" value="Linkage Group LG01"/>
</dbReference>